<accession>A0A2T7D138</accession>
<name>A0A2T7D138_9POAL</name>
<feature type="region of interest" description="Disordered" evidence="1">
    <location>
        <begin position="158"/>
        <end position="229"/>
    </location>
</feature>
<protein>
    <submittedName>
        <fullName evidence="2">Uncharacterized protein</fullName>
    </submittedName>
</protein>
<evidence type="ECO:0000313" key="3">
    <source>
        <dbReference type="Proteomes" id="UP000244336"/>
    </source>
</evidence>
<evidence type="ECO:0000256" key="1">
    <source>
        <dbReference type="SAM" id="MobiDB-lite"/>
    </source>
</evidence>
<keyword evidence="3" id="KW-1185">Reference proteome</keyword>
<organism evidence="2 3">
    <name type="scientific">Panicum hallii var. hallii</name>
    <dbReference type="NCBI Taxonomy" id="1504633"/>
    <lineage>
        <taxon>Eukaryota</taxon>
        <taxon>Viridiplantae</taxon>
        <taxon>Streptophyta</taxon>
        <taxon>Embryophyta</taxon>
        <taxon>Tracheophyta</taxon>
        <taxon>Spermatophyta</taxon>
        <taxon>Magnoliopsida</taxon>
        <taxon>Liliopsida</taxon>
        <taxon>Poales</taxon>
        <taxon>Poaceae</taxon>
        <taxon>PACMAD clade</taxon>
        <taxon>Panicoideae</taxon>
        <taxon>Panicodae</taxon>
        <taxon>Paniceae</taxon>
        <taxon>Panicinae</taxon>
        <taxon>Panicum</taxon>
        <taxon>Panicum sect. Panicum</taxon>
    </lineage>
</organism>
<dbReference type="Gramene" id="PUZ49295">
    <property type="protein sequence ID" value="PUZ49295"/>
    <property type="gene ID" value="GQ55_7G315100"/>
</dbReference>
<reference evidence="2 3" key="1">
    <citation type="submission" date="2018-04" db="EMBL/GenBank/DDBJ databases">
        <title>WGS assembly of Panicum hallii var. hallii HAL2.</title>
        <authorList>
            <person name="Lovell J."/>
            <person name="Jenkins J."/>
            <person name="Lowry D."/>
            <person name="Mamidi S."/>
            <person name="Sreedasyam A."/>
            <person name="Weng X."/>
            <person name="Barry K."/>
            <person name="Bonette J."/>
            <person name="Campitelli B."/>
            <person name="Daum C."/>
            <person name="Gordon S."/>
            <person name="Gould B."/>
            <person name="Lipzen A."/>
            <person name="MacQueen A."/>
            <person name="Palacio-Mejia J."/>
            <person name="Plott C."/>
            <person name="Shakirov E."/>
            <person name="Shu S."/>
            <person name="Yoshinaga Y."/>
            <person name="Zane M."/>
            <person name="Rokhsar D."/>
            <person name="Grimwood J."/>
            <person name="Schmutz J."/>
            <person name="Juenger T."/>
        </authorList>
    </citation>
    <scope>NUCLEOTIDE SEQUENCE [LARGE SCALE GENOMIC DNA]</scope>
    <source>
        <strain evidence="3">cv. HAL2</strain>
    </source>
</reference>
<sequence length="229" mass="24241">MFKKSSRSALLHLPPPAAPNPNPYRSPPRSSPPTPSLSCSPPPPSPPLSSLPPRRRLPSSPSPLRLPPSLLSTAVPPALRRRRPLPRDPLHHSPQPRRLLSLCTSAAPPLFSLPSPSSWRRPSPPLTLAWHGPAWTSGPARGAAGSGCSRETVAWPATSAPRMREGGAAAGSSAGPARARLHGQQEQRPRHGLAVAARRRPGGERGTGVLEDQQRGQRGACIGSTINKQ</sequence>
<feature type="compositionally biased region" description="Low complexity" evidence="1">
    <location>
        <begin position="166"/>
        <end position="178"/>
    </location>
</feature>
<dbReference type="EMBL" id="CM009755">
    <property type="protein sequence ID" value="PUZ49295.1"/>
    <property type="molecule type" value="Genomic_DNA"/>
</dbReference>
<dbReference type="STRING" id="1504633.A0A2T7D138"/>
<proteinExistence type="predicted"/>
<feature type="region of interest" description="Disordered" evidence="1">
    <location>
        <begin position="1"/>
        <end position="101"/>
    </location>
</feature>
<dbReference type="Proteomes" id="UP000244336">
    <property type="component" value="Chromosome 7"/>
</dbReference>
<dbReference type="AlphaFoldDB" id="A0A2T7D138"/>
<evidence type="ECO:0000313" key="2">
    <source>
        <dbReference type="EMBL" id="PUZ49295.1"/>
    </source>
</evidence>
<feature type="compositionally biased region" description="Pro residues" evidence="1">
    <location>
        <begin position="13"/>
        <end position="50"/>
    </location>
</feature>
<gene>
    <name evidence="2" type="ORF">GQ55_7G315100</name>
</gene>
<feature type="compositionally biased region" description="Low complexity" evidence="1">
    <location>
        <begin position="67"/>
        <end position="78"/>
    </location>
</feature>